<dbReference type="Gene3D" id="3.40.50.970">
    <property type="match status" value="1"/>
</dbReference>
<evidence type="ECO:0000259" key="2">
    <source>
        <dbReference type="Pfam" id="PF01855"/>
    </source>
</evidence>
<dbReference type="GO" id="GO:0016491">
    <property type="term" value="F:oxidoreductase activity"/>
    <property type="evidence" value="ECO:0007669"/>
    <property type="project" value="UniProtKB-KW"/>
</dbReference>
<dbReference type="PANTHER" id="PTHR32154">
    <property type="entry name" value="PYRUVATE-FLAVODOXIN OXIDOREDUCTASE-RELATED"/>
    <property type="match status" value="1"/>
</dbReference>
<dbReference type="Pfam" id="PF01855">
    <property type="entry name" value="POR_N"/>
    <property type="match status" value="1"/>
</dbReference>
<dbReference type="SUPFAM" id="SSF52518">
    <property type="entry name" value="Thiamin diphosphate-binding fold (THDP-binding)"/>
    <property type="match status" value="1"/>
</dbReference>
<proteinExistence type="predicted"/>
<evidence type="ECO:0000313" key="4">
    <source>
        <dbReference type="EMBL" id="KAF4683413.1"/>
    </source>
</evidence>
<sequence>MLSTMNHSRSAAMAARSAIRPAQGAVAATASRHFAGKTSPSGGQWQAVDGCTSTCHVSYAMTDTAFIFPITPSSPAAELAEQWSELGVKNAFGDVVKITQMQSEAGAAGALHGALAAGSLATTYTASQGLLLMIPNMYKIAGELLPCVMHVAARALAGQSLSIFGDHQDVMAARQTGFAMINSDTVQESHDMALIAHLATLRARVPFVNFFDGFRLSHCIEKIDTMPYNEMRKLIDMKALNDHRSRALNPNRPFVRGTNQNPDVYFQQFEASNAFYDRVPQIVKEEMNKVGGVTGRHYDLFQWTGPQDADSAVVILGSGASVVEETLPTLNAQGKKIGVLKPRLYRPWSSEDFLNALPKTVKRIAVLDKTK</sequence>
<dbReference type="InterPro" id="IPR033412">
    <property type="entry name" value="PFOR_II"/>
</dbReference>
<dbReference type="Proteomes" id="UP000574390">
    <property type="component" value="Unassembled WGS sequence"/>
</dbReference>
<accession>A0A7J6NHN6</accession>
<protein>
    <recommendedName>
        <fullName evidence="6">Pyruvate:ferredoxin (Flavodoxin) oxidoreductase</fullName>
    </recommendedName>
</protein>
<dbReference type="EMBL" id="JABANM010037332">
    <property type="protein sequence ID" value="KAF4683413.1"/>
    <property type="molecule type" value="Genomic_DNA"/>
</dbReference>
<dbReference type="CDD" id="cd07034">
    <property type="entry name" value="TPP_PYR_PFOR_IOR-alpha_like"/>
    <property type="match status" value="1"/>
</dbReference>
<comment type="caution">
    <text evidence="4">The sequence shown here is derived from an EMBL/GenBank/DDBJ whole genome shotgun (WGS) entry which is preliminary data.</text>
</comment>
<feature type="domain" description="Pyruvate flavodoxin/ferredoxin oxidoreductase pyrimidine binding" evidence="2">
    <location>
        <begin position="58"/>
        <end position="287"/>
    </location>
</feature>
<dbReference type="Gene3D" id="3.40.50.920">
    <property type="match status" value="1"/>
</dbReference>
<reference evidence="4 5" key="1">
    <citation type="submission" date="2020-04" db="EMBL/GenBank/DDBJ databases">
        <title>Perkinsus olseni comparative genomics.</title>
        <authorList>
            <person name="Bogema D.R."/>
        </authorList>
    </citation>
    <scope>NUCLEOTIDE SEQUENCE [LARGE SCALE GENOMIC DNA]</scope>
    <source>
        <strain evidence="4">ATCC PRA-205</strain>
    </source>
</reference>
<dbReference type="InterPro" id="IPR009014">
    <property type="entry name" value="Transketo_C/PFOR_II"/>
</dbReference>
<dbReference type="SUPFAM" id="SSF52922">
    <property type="entry name" value="TK C-terminal domain-like"/>
    <property type="match status" value="1"/>
</dbReference>
<dbReference type="PANTHER" id="PTHR32154:SF0">
    <property type="entry name" value="PYRUVATE-FLAVODOXIN OXIDOREDUCTASE-RELATED"/>
    <property type="match status" value="1"/>
</dbReference>
<dbReference type="Pfam" id="PF17147">
    <property type="entry name" value="PFOR_II"/>
    <property type="match status" value="1"/>
</dbReference>
<feature type="non-terminal residue" evidence="4">
    <location>
        <position position="371"/>
    </location>
</feature>
<dbReference type="FunFam" id="3.40.50.970:FF:000012">
    <property type="entry name" value="Pyruvate:ferredoxin (Flavodoxin) oxidoreductase"/>
    <property type="match status" value="1"/>
</dbReference>
<organism evidence="4 5">
    <name type="scientific">Perkinsus olseni</name>
    <name type="common">Perkinsus atlanticus</name>
    <dbReference type="NCBI Taxonomy" id="32597"/>
    <lineage>
        <taxon>Eukaryota</taxon>
        <taxon>Sar</taxon>
        <taxon>Alveolata</taxon>
        <taxon>Perkinsozoa</taxon>
        <taxon>Perkinsea</taxon>
        <taxon>Perkinsida</taxon>
        <taxon>Perkinsidae</taxon>
        <taxon>Perkinsus</taxon>
    </lineage>
</organism>
<evidence type="ECO:0000313" key="5">
    <source>
        <dbReference type="Proteomes" id="UP000574390"/>
    </source>
</evidence>
<dbReference type="InterPro" id="IPR002880">
    <property type="entry name" value="Pyrv_Fd/Flavodoxin_OxRdtase_N"/>
</dbReference>
<dbReference type="InterPro" id="IPR029061">
    <property type="entry name" value="THDP-binding"/>
</dbReference>
<dbReference type="AlphaFoldDB" id="A0A7J6NHN6"/>
<evidence type="ECO:0000259" key="3">
    <source>
        <dbReference type="Pfam" id="PF17147"/>
    </source>
</evidence>
<keyword evidence="1" id="KW-0560">Oxidoreductase</keyword>
<dbReference type="GO" id="GO:0006979">
    <property type="term" value="P:response to oxidative stress"/>
    <property type="evidence" value="ECO:0007669"/>
    <property type="project" value="TreeGrafter"/>
</dbReference>
<evidence type="ECO:0000256" key="1">
    <source>
        <dbReference type="ARBA" id="ARBA00023002"/>
    </source>
</evidence>
<name>A0A7J6NHN6_PEROL</name>
<evidence type="ECO:0008006" key="6">
    <source>
        <dbReference type="Google" id="ProtNLM"/>
    </source>
</evidence>
<feature type="domain" description="Pyruvate:ferredoxin oxidoreductase core" evidence="3">
    <location>
        <begin position="309"/>
        <end position="370"/>
    </location>
</feature>
<gene>
    <name evidence="4" type="ORF">FOZ62_028114</name>
</gene>
<dbReference type="InterPro" id="IPR050722">
    <property type="entry name" value="Pyruvate:ferred/Flavod_OxRd"/>
</dbReference>